<sequence>MLHLEEERRNTKKEIERFDKRQKITEGSWRKQYELLVQIMLEEETEKEKMIKELDDLKETVEELKQKARDMDAKMMGVGWFQKLLKKKKIKRKQFLEKEIERLEHQLKESEAREAWL</sequence>
<keyword evidence="1" id="KW-0175">Coiled coil</keyword>
<keyword evidence="3" id="KW-1185">Reference proteome</keyword>
<evidence type="ECO:0000256" key="1">
    <source>
        <dbReference type="SAM" id="Coils"/>
    </source>
</evidence>
<proteinExistence type="predicted"/>
<comment type="caution">
    <text evidence="2">The sequence shown here is derived from an EMBL/GenBank/DDBJ whole genome shotgun (WGS) entry which is preliminary data.</text>
</comment>
<evidence type="ECO:0000313" key="3">
    <source>
        <dbReference type="Proteomes" id="UP001187315"/>
    </source>
</evidence>
<reference evidence="2" key="1">
    <citation type="submission" date="2023-08" db="EMBL/GenBank/DDBJ databases">
        <title>Pelteobagrus vachellii genome.</title>
        <authorList>
            <person name="Liu H."/>
        </authorList>
    </citation>
    <scope>NUCLEOTIDE SEQUENCE</scope>
    <source>
        <strain evidence="2">PRFRI_2022a</strain>
        <tissue evidence="2">Muscle</tissue>
    </source>
</reference>
<accession>A0AA88M837</accession>
<organism evidence="2 3">
    <name type="scientific">Tachysurus vachellii</name>
    <name type="common">Darkbarbel catfish</name>
    <name type="synonym">Pelteobagrus vachellii</name>
    <dbReference type="NCBI Taxonomy" id="175792"/>
    <lineage>
        <taxon>Eukaryota</taxon>
        <taxon>Metazoa</taxon>
        <taxon>Chordata</taxon>
        <taxon>Craniata</taxon>
        <taxon>Vertebrata</taxon>
        <taxon>Euteleostomi</taxon>
        <taxon>Actinopterygii</taxon>
        <taxon>Neopterygii</taxon>
        <taxon>Teleostei</taxon>
        <taxon>Ostariophysi</taxon>
        <taxon>Siluriformes</taxon>
        <taxon>Bagridae</taxon>
        <taxon>Tachysurus</taxon>
    </lineage>
</organism>
<name>A0AA88M837_TACVA</name>
<protein>
    <submittedName>
        <fullName evidence="2">Uncharacterized protein</fullName>
    </submittedName>
</protein>
<gene>
    <name evidence="2" type="ORF">Q7C36_016723</name>
</gene>
<evidence type="ECO:0000313" key="2">
    <source>
        <dbReference type="EMBL" id="KAK2831637.1"/>
    </source>
</evidence>
<dbReference type="EMBL" id="JAVHJS010000017">
    <property type="protein sequence ID" value="KAK2831637.1"/>
    <property type="molecule type" value="Genomic_DNA"/>
</dbReference>
<dbReference type="AlphaFoldDB" id="A0AA88M837"/>
<feature type="coiled-coil region" evidence="1">
    <location>
        <begin position="1"/>
        <end position="113"/>
    </location>
</feature>
<dbReference type="Proteomes" id="UP001187315">
    <property type="component" value="Unassembled WGS sequence"/>
</dbReference>